<feature type="transmembrane region" description="Helical" evidence="1">
    <location>
        <begin position="42"/>
        <end position="63"/>
    </location>
</feature>
<keyword evidence="1" id="KW-0472">Membrane</keyword>
<feature type="transmembrane region" description="Helical" evidence="1">
    <location>
        <begin position="114"/>
        <end position="141"/>
    </location>
</feature>
<dbReference type="Proteomes" id="UP001331761">
    <property type="component" value="Unassembled WGS sequence"/>
</dbReference>
<evidence type="ECO:0000313" key="2">
    <source>
        <dbReference type="EMBL" id="KAK5978274.1"/>
    </source>
</evidence>
<keyword evidence="3" id="KW-1185">Reference proteome</keyword>
<protein>
    <submittedName>
        <fullName evidence="2">Uncharacterized protein</fullName>
    </submittedName>
</protein>
<gene>
    <name evidence="2" type="ORF">GCK32_021188</name>
</gene>
<feature type="non-terminal residue" evidence="2">
    <location>
        <position position="150"/>
    </location>
</feature>
<keyword evidence="1" id="KW-1133">Transmembrane helix</keyword>
<keyword evidence="1" id="KW-0812">Transmembrane</keyword>
<evidence type="ECO:0000256" key="1">
    <source>
        <dbReference type="SAM" id="Phobius"/>
    </source>
</evidence>
<accession>A0AAN8J245</accession>
<name>A0AAN8J245_TRICO</name>
<reference evidence="2 3" key="1">
    <citation type="submission" date="2019-10" db="EMBL/GenBank/DDBJ databases">
        <title>Assembly and Annotation for the nematode Trichostrongylus colubriformis.</title>
        <authorList>
            <person name="Martin J."/>
        </authorList>
    </citation>
    <scope>NUCLEOTIDE SEQUENCE [LARGE SCALE GENOMIC DNA]</scope>
    <source>
        <strain evidence="2">G859</strain>
        <tissue evidence="2">Whole worm</tissue>
    </source>
</reference>
<evidence type="ECO:0000313" key="3">
    <source>
        <dbReference type="Proteomes" id="UP001331761"/>
    </source>
</evidence>
<organism evidence="2 3">
    <name type="scientific">Trichostrongylus colubriformis</name>
    <name type="common">Black scour worm</name>
    <dbReference type="NCBI Taxonomy" id="6319"/>
    <lineage>
        <taxon>Eukaryota</taxon>
        <taxon>Metazoa</taxon>
        <taxon>Ecdysozoa</taxon>
        <taxon>Nematoda</taxon>
        <taxon>Chromadorea</taxon>
        <taxon>Rhabditida</taxon>
        <taxon>Rhabditina</taxon>
        <taxon>Rhabditomorpha</taxon>
        <taxon>Strongyloidea</taxon>
        <taxon>Trichostrongylidae</taxon>
        <taxon>Trichostrongylus</taxon>
    </lineage>
</organism>
<comment type="caution">
    <text evidence="2">The sequence shown here is derived from an EMBL/GenBank/DDBJ whole genome shotgun (WGS) entry which is preliminary data.</text>
</comment>
<sequence length="150" mass="16925">MFTRHDARDLFNNVHQNSWGNYLMMVLRVPCRTYWEQLAKSISAVAAAFVLCANIPFVGKACYVMRVQTSQKTCHLLSSTTCHFNLAALLSSSNRAVLRSGLVTPSFVPIANRFLSLIVVINKLLLHVFATITVILCYYIYSVIRTMKFG</sequence>
<dbReference type="EMBL" id="WIXE01009624">
    <property type="protein sequence ID" value="KAK5978274.1"/>
    <property type="molecule type" value="Genomic_DNA"/>
</dbReference>
<proteinExistence type="predicted"/>
<dbReference type="AlphaFoldDB" id="A0AAN8J245"/>